<dbReference type="EMBL" id="FQYK01000004">
    <property type="protein sequence ID" value="SHI87545.1"/>
    <property type="molecule type" value="Genomic_DNA"/>
</dbReference>
<proteinExistence type="predicted"/>
<dbReference type="InterPro" id="IPR023393">
    <property type="entry name" value="START-like_dom_sf"/>
</dbReference>
<accession>A0A1M6EPY6</accession>
<dbReference type="Proteomes" id="UP000184396">
    <property type="component" value="Unassembled WGS sequence"/>
</dbReference>
<dbReference type="AlphaFoldDB" id="A0A1M6EPY6"/>
<dbReference type="RefSeq" id="WP_019386386.1">
    <property type="nucleotide sequence ID" value="NZ_ALIH01000002.1"/>
</dbReference>
<evidence type="ECO:0008006" key="3">
    <source>
        <dbReference type="Google" id="ProtNLM"/>
    </source>
</evidence>
<dbReference type="SUPFAM" id="SSF55961">
    <property type="entry name" value="Bet v1-like"/>
    <property type="match status" value="1"/>
</dbReference>
<evidence type="ECO:0000313" key="2">
    <source>
        <dbReference type="Proteomes" id="UP000184396"/>
    </source>
</evidence>
<name>A0A1M6EPY6_9FLAO</name>
<dbReference type="Gene3D" id="3.30.530.20">
    <property type="match status" value="1"/>
</dbReference>
<gene>
    <name evidence="1" type="ORF">SAMN05216261_2096</name>
</gene>
<keyword evidence="2" id="KW-1185">Reference proteome</keyword>
<dbReference type="CDD" id="cd07812">
    <property type="entry name" value="SRPBCC"/>
    <property type="match status" value="1"/>
</dbReference>
<evidence type="ECO:0000313" key="1">
    <source>
        <dbReference type="EMBL" id="SHI87545.1"/>
    </source>
</evidence>
<dbReference type="OrthoDB" id="411301at2"/>
<dbReference type="eggNOG" id="COG3427">
    <property type="taxonomic scope" value="Bacteria"/>
</dbReference>
<sequence>MKFNCDIHILKPIEVVAACFEAPEALKYSQKGFVKIEHLSGEKGQAGSKSKLIYKKFDLLETIIENNLPHSFYARYEHKNMSNTMLCNFVAINDCETRLTSEIEYTELKGFVVKLIAKLFPSLFKKQVDKWLERFKDFCEQR</sequence>
<organism evidence="1 2">
    <name type="scientific">Algibacter luteus</name>
    <dbReference type="NCBI Taxonomy" id="1178825"/>
    <lineage>
        <taxon>Bacteria</taxon>
        <taxon>Pseudomonadati</taxon>
        <taxon>Bacteroidota</taxon>
        <taxon>Flavobacteriia</taxon>
        <taxon>Flavobacteriales</taxon>
        <taxon>Flavobacteriaceae</taxon>
        <taxon>Algibacter</taxon>
    </lineage>
</organism>
<dbReference type="STRING" id="1178825.SAMN05216261_2096"/>
<protein>
    <recommendedName>
        <fullName evidence="3">Polyketide cyclase / dehydrase and lipid transport</fullName>
    </recommendedName>
</protein>
<reference evidence="1 2" key="1">
    <citation type="submission" date="2016-11" db="EMBL/GenBank/DDBJ databases">
        <authorList>
            <person name="Jaros S."/>
            <person name="Januszkiewicz K."/>
            <person name="Wedrychowicz H."/>
        </authorList>
    </citation>
    <scope>NUCLEOTIDE SEQUENCE [LARGE SCALE GENOMIC DNA]</scope>
    <source>
        <strain evidence="1 2">CGMCC 1.12213</strain>
    </source>
</reference>